<accession>A0A8S9N0S0</accession>
<evidence type="ECO:0000256" key="1">
    <source>
        <dbReference type="SAM" id="Phobius"/>
    </source>
</evidence>
<dbReference type="Proteomes" id="UP000712600">
    <property type="component" value="Unassembled WGS sequence"/>
</dbReference>
<dbReference type="AlphaFoldDB" id="A0A8S9N0S0"/>
<keyword evidence="1" id="KW-0812">Transmembrane</keyword>
<organism evidence="2 3">
    <name type="scientific">Brassica cretica</name>
    <name type="common">Mustard</name>
    <dbReference type="NCBI Taxonomy" id="69181"/>
    <lineage>
        <taxon>Eukaryota</taxon>
        <taxon>Viridiplantae</taxon>
        <taxon>Streptophyta</taxon>
        <taxon>Embryophyta</taxon>
        <taxon>Tracheophyta</taxon>
        <taxon>Spermatophyta</taxon>
        <taxon>Magnoliopsida</taxon>
        <taxon>eudicotyledons</taxon>
        <taxon>Gunneridae</taxon>
        <taxon>Pentapetalae</taxon>
        <taxon>rosids</taxon>
        <taxon>malvids</taxon>
        <taxon>Brassicales</taxon>
        <taxon>Brassicaceae</taxon>
        <taxon>Brassiceae</taxon>
        <taxon>Brassica</taxon>
    </lineage>
</organism>
<sequence length="127" mass="13846">MLSSSGQGPTLEAVSRGSKFMWAIWDLYYVPPVVILSFAIPDFAAFGVMSHRGGKMKLAPVLVVSARQSSRFSGWSVVLLVFTFGGSHQDVAHSAFRLSSLLTLISEDEPNKCSFGVLIVLRQRALL</sequence>
<proteinExistence type="predicted"/>
<dbReference type="EMBL" id="QGKX02002183">
    <property type="protein sequence ID" value="KAF3486284.1"/>
    <property type="molecule type" value="Genomic_DNA"/>
</dbReference>
<evidence type="ECO:0000313" key="3">
    <source>
        <dbReference type="Proteomes" id="UP000712600"/>
    </source>
</evidence>
<comment type="caution">
    <text evidence="2">The sequence shown here is derived from an EMBL/GenBank/DDBJ whole genome shotgun (WGS) entry which is preliminary data.</text>
</comment>
<gene>
    <name evidence="2" type="ORF">F2Q69_00052390</name>
</gene>
<keyword evidence="1" id="KW-0472">Membrane</keyword>
<reference evidence="2" key="1">
    <citation type="submission" date="2019-12" db="EMBL/GenBank/DDBJ databases">
        <title>Genome sequencing and annotation of Brassica cretica.</title>
        <authorList>
            <person name="Studholme D.J."/>
            <person name="Sarris P."/>
        </authorList>
    </citation>
    <scope>NUCLEOTIDE SEQUENCE</scope>
    <source>
        <strain evidence="2">PFS-109/04</strain>
        <tissue evidence="2">Leaf</tissue>
    </source>
</reference>
<protein>
    <submittedName>
        <fullName evidence="2">Uncharacterized protein</fullName>
    </submittedName>
</protein>
<name>A0A8S9N0S0_BRACR</name>
<feature type="transmembrane region" description="Helical" evidence="1">
    <location>
        <begin position="28"/>
        <end position="48"/>
    </location>
</feature>
<keyword evidence="1" id="KW-1133">Transmembrane helix</keyword>
<evidence type="ECO:0000313" key="2">
    <source>
        <dbReference type="EMBL" id="KAF3486284.1"/>
    </source>
</evidence>